<accession>C9L779</accession>
<name>C9L779_BLAHA</name>
<dbReference type="eggNOG" id="ENOG5030GCW">
    <property type="taxonomic scope" value="Bacteria"/>
</dbReference>
<proteinExistence type="predicted"/>
<reference evidence="1" key="1">
    <citation type="submission" date="2009-09" db="EMBL/GenBank/DDBJ databases">
        <authorList>
            <person name="Weinstock G."/>
            <person name="Sodergren E."/>
            <person name="Clifton S."/>
            <person name="Fulton L."/>
            <person name="Fulton B."/>
            <person name="Courtney L."/>
            <person name="Fronick C."/>
            <person name="Harrison M."/>
            <person name="Strong C."/>
            <person name="Farmer C."/>
            <person name="Delahaunty K."/>
            <person name="Markovic C."/>
            <person name="Hall O."/>
            <person name="Minx P."/>
            <person name="Tomlinson C."/>
            <person name="Mitreva M."/>
            <person name="Nelson J."/>
            <person name="Hou S."/>
            <person name="Wollam A."/>
            <person name="Pepin K.H."/>
            <person name="Johnson M."/>
            <person name="Bhonagiri V."/>
            <person name="Nash W.E."/>
            <person name="Warren W."/>
            <person name="Chinwalla A."/>
            <person name="Mardis E.R."/>
            <person name="Wilson R.K."/>
        </authorList>
    </citation>
    <scope>NUCLEOTIDE SEQUENCE [LARGE SCALE GENOMIC DNA]</scope>
    <source>
        <strain evidence="1">DSM 20583</strain>
    </source>
</reference>
<dbReference type="AlphaFoldDB" id="C9L779"/>
<dbReference type="RefSeq" id="WP_003020037.1">
    <property type="nucleotide sequence ID" value="NZ_CP022413.2"/>
</dbReference>
<organism evidence="1 2">
    <name type="scientific">Blautia hansenii DSM 20583</name>
    <dbReference type="NCBI Taxonomy" id="537007"/>
    <lineage>
        <taxon>Bacteria</taxon>
        <taxon>Bacillati</taxon>
        <taxon>Bacillota</taxon>
        <taxon>Clostridia</taxon>
        <taxon>Lachnospirales</taxon>
        <taxon>Lachnospiraceae</taxon>
        <taxon>Blautia</taxon>
    </lineage>
</organism>
<dbReference type="EMBL" id="ABYU02000012">
    <property type="protein sequence ID" value="EEX22273.1"/>
    <property type="molecule type" value="Genomic_DNA"/>
</dbReference>
<protein>
    <submittedName>
        <fullName evidence="1">Uncharacterized protein</fullName>
    </submittedName>
</protein>
<gene>
    <name evidence="1" type="ORF">BLAHAN_05241</name>
</gene>
<keyword evidence="2" id="KW-1185">Reference proteome</keyword>
<comment type="caution">
    <text evidence="1">The sequence shown here is derived from an EMBL/GenBank/DDBJ whole genome shotgun (WGS) entry which is preliminary data.</text>
</comment>
<evidence type="ECO:0000313" key="2">
    <source>
        <dbReference type="Proteomes" id="UP000003755"/>
    </source>
</evidence>
<evidence type="ECO:0000313" key="1">
    <source>
        <dbReference type="EMBL" id="EEX22273.1"/>
    </source>
</evidence>
<dbReference type="Proteomes" id="UP000003755">
    <property type="component" value="Unassembled WGS sequence"/>
</dbReference>
<dbReference type="KEGG" id="bhan:CGC63_10375"/>
<sequence length="195" mass="21870">MADYKPEQLYVVLKSASRTEPLPLDSTEIWDSLSNAQAYIQEANAYAGQTIKAKLNDGKYHTYTIQPSDNGCVLEELSSASSLKQYVMIVDKLPDSSQEQGVLYINKLENTGYIWNGSGWQIVFKDISMEFDKVKDKVKTLETKVNIPEDETLTSYIDKVVGANTDVTEQINTAKKEAVAKSKEYVQSCLTITEF</sequence>
<dbReference type="STRING" id="537007.BLAHAN_05241"/>
<dbReference type="HOGENOM" id="CLU_1393969_0_0_9"/>